<feature type="region of interest" description="Disordered" evidence="1">
    <location>
        <begin position="1"/>
        <end position="114"/>
    </location>
</feature>
<gene>
    <name evidence="2" type="ORF">PYCCODRAFT_1429395</name>
</gene>
<feature type="compositionally biased region" description="Polar residues" evidence="1">
    <location>
        <begin position="53"/>
        <end position="68"/>
    </location>
</feature>
<reference evidence="2 3" key="1">
    <citation type="journal article" date="2015" name="Biotechnol. Biofuels">
        <title>Enhanced degradation of softwood versus hardwood by the white-rot fungus Pycnoporus coccineus.</title>
        <authorList>
            <person name="Couturier M."/>
            <person name="Navarro D."/>
            <person name="Chevret D."/>
            <person name="Henrissat B."/>
            <person name="Piumi F."/>
            <person name="Ruiz-Duenas F.J."/>
            <person name="Martinez A.T."/>
            <person name="Grigoriev I.V."/>
            <person name="Riley R."/>
            <person name="Lipzen A."/>
            <person name="Berrin J.G."/>
            <person name="Master E.R."/>
            <person name="Rosso M.N."/>
        </authorList>
    </citation>
    <scope>NUCLEOTIDE SEQUENCE [LARGE SCALE GENOMIC DNA]</scope>
    <source>
        <strain evidence="2 3">BRFM310</strain>
    </source>
</reference>
<dbReference type="EMBL" id="KZ084086">
    <property type="protein sequence ID" value="OSD08325.1"/>
    <property type="molecule type" value="Genomic_DNA"/>
</dbReference>
<protein>
    <submittedName>
        <fullName evidence="2">Uncharacterized protein</fullName>
    </submittedName>
</protein>
<evidence type="ECO:0000256" key="1">
    <source>
        <dbReference type="SAM" id="MobiDB-lite"/>
    </source>
</evidence>
<keyword evidence="3" id="KW-1185">Reference proteome</keyword>
<dbReference type="Proteomes" id="UP000193067">
    <property type="component" value="Unassembled WGS sequence"/>
</dbReference>
<dbReference type="OrthoDB" id="2678231at2759"/>
<dbReference type="AlphaFoldDB" id="A0A1Y2J4K2"/>
<name>A0A1Y2J4K2_TRAC3</name>
<proteinExistence type="predicted"/>
<evidence type="ECO:0000313" key="3">
    <source>
        <dbReference type="Proteomes" id="UP000193067"/>
    </source>
</evidence>
<sequence>MGRHNTLLVQHGSPAPTKYHKQTRFASRPAQHQKPLFLAKPSVPRSPALRSRLYSSNTNRYLQSTAQLPTIREEPEEEESEHLHPDSHASSRPPASAWQHENAAAGPSNLNRRGIEEDADMSGWDDESTLVAMFQDSSPDQDADEEMLEMVESLKAPMAAQGAALKQYLADTVLPAYSHIKNVHAVLEDKVDLEFGAGLLTFDEVCKKVERIALRDEDEIRTAHAQSQRTTAQTITELEEAYAHRKQLWSSLEGEVESCAARATAALDALPTDMEQTIALLEKKSKAMEKDTSAASNQKMLRGLLEKL</sequence>
<organism evidence="2 3">
    <name type="scientific">Trametes coccinea (strain BRFM310)</name>
    <name type="common">Pycnoporus coccineus</name>
    <dbReference type="NCBI Taxonomy" id="1353009"/>
    <lineage>
        <taxon>Eukaryota</taxon>
        <taxon>Fungi</taxon>
        <taxon>Dikarya</taxon>
        <taxon>Basidiomycota</taxon>
        <taxon>Agaricomycotina</taxon>
        <taxon>Agaricomycetes</taxon>
        <taxon>Polyporales</taxon>
        <taxon>Polyporaceae</taxon>
        <taxon>Trametes</taxon>
    </lineage>
</organism>
<accession>A0A1Y2J4K2</accession>
<evidence type="ECO:0000313" key="2">
    <source>
        <dbReference type="EMBL" id="OSD08325.1"/>
    </source>
</evidence>